<evidence type="ECO:0000313" key="3">
    <source>
        <dbReference type="Proteomes" id="UP000266673"/>
    </source>
</evidence>
<feature type="transmembrane region" description="Helical" evidence="1">
    <location>
        <begin position="29"/>
        <end position="48"/>
    </location>
</feature>
<keyword evidence="1" id="KW-0472">Membrane</keyword>
<gene>
    <name evidence="2" type="ORF">C2G38_2251713</name>
</gene>
<organism evidence="2 3">
    <name type="scientific">Gigaspora rosea</name>
    <dbReference type="NCBI Taxonomy" id="44941"/>
    <lineage>
        <taxon>Eukaryota</taxon>
        <taxon>Fungi</taxon>
        <taxon>Fungi incertae sedis</taxon>
        <taxon>Mucoromycota</taxon>
        <taxon>Glomeromycotina</taxon>
        <taxon>Glomeromycetes</taxon>
        <taxon>Diversisporales</taxon>
        <taxon>Gigasporaceae</taxon>
        <taxon>Gigaspora</taxon>
    </lineage>
</organism>
<dbReference type="EMBL" id="QKWP01001445">
    <property type="protein sequence ID" value="RIB08907.1"/>
    <property type="molecule type" value="Genomic_DNA"/>
</dbReference>
<dbReference type="AlphaFoldDB" id="A0A397UIH7"/>
<evidence type="ECO:0000313" key="2">
    <source>
        <dbReference type="EMBL" id="RIB08907.1"/>
    </source>
</evidence>
<accession>A0A397UIH7</accession>
<protein>
    <submittedName>
        <fullName evidence="2">Uncharacterized protein</fullName>
    </submittedName>
</protein>
<dbReference type="OrthoDB" id="2335332at2759"/>
<comment type="caution">
    <text evidence="2">The sequence shown here is derived from an EMBL/GenBank/DDBJ whole genome shotgun (WGS) entry which is preliminary data.</text>
</comment>
<dbReference type="Proteomes" id="UP000266673">
    <property type="component" value="Unassembled WGS sequence"/>
</dbReference>
<name>A0A397UIH7_9GLOM</name>
<sequence length="291" mass="33438">MSDDSDMNSERIPLLQIGRQIEPRNYRDTIFSCLCIFILIGAIVVLSFSGGAPELHLPVDISQIPKAYQLRPNRFFYVIESLPVEFDNTTNYTSTNVTITNSMDNFEKGSFDEPGGVFKIAEIIPMPKFWTSGLYEIREFRYLPDGNVTMVSTVTSKFEGFWSNSVKVQFTATYNESLDPLVLESCEYKIIRNFFLNGVIQRRCPLEKEFYDVAFVQGAFLTELKFLSLNKSIEFGEISKMDVWNNKRDITVYENAPYPSIIPAIYAVYRDLLESGFKAHVDTRSRNNNMK</sequence>
<reference evidence="2 3" key="1">
    <citation type="submission" date="2018-06" db="EMBL/GenBank/DDBJ databases">
        <title>Comparative genomics reveals the genomic features of Rhizophagus irregularis, R. cerebriforme, R. diaphanum and Gigaspora rosea, and their symbiotic lifestyle signature.</title>
        <authorList>
            <person name="Morin E."/>
            <person name="San Clemente H."/>
            <person name="Chen E.C.H."/>
            <person name="De La Providencia I."/>
            <person name="Hainaut M."/>
            <person name="Kuo A."/>
            <person name="Kohler A."/>
            <person name="Murat C."/>
            <person name="Tang N."/>
            <person name="Roy S."/>
            <person name="Loubradou J."/>
            <person name="Henrissat B."/>
            <person name="Grigoriev I.V."/>
            <person name="Corradi N."/>
            <person name="Roux C."/>
            <person name="Martin F.M."/>
        </authorList>
    </citation>
    <scope>NUCLEOTIDE SEQUENCE [LARGE SCALE GENOMIC DNA]</scope>
    <source>
        <strain evidence="2 3">DAOM 194757</strain>
    </source>
</reference>
<keyword evidence="3" id="KW-1185">Reference proteome</keyword>
<keyword evidence="1" id="KW-0812">Transmembrane</keyword>
<proteinExistence type="predicted"/>
<evidence type="ECO:0000256" key="1">
    <source>
        <dbReference type="SAM" id="Phobius"/>
    </source>
</evidence>
<keyword evidence="1" id="KW-1133">Transmembrane helix</keyword>